<comment type="caution">
    <text evidence="3">The sequence shown here is derived from an EMBL/GenBank/DDBJ whole genome shotgun (WGS) entry which is preliminary data.</text>
</comment>
<keyword evidence="1" id="KW-0812">Transmembrane</keyword>
<keyword evidence="1" id="KW-1133">Transmembrane helix</keyword>
<evidence type="ECO:0000313" key="3">
    <source>
        <dbReference type="EMBL" id="PPK97605.1"/>
    </source>
</evidence>
<evidence type="ECO:0000313" key="4">
    <source>
        <dbReference type="Proteomes" id="UP000239485"/>
    </source>
</evidence>
<keyword evidence="1" id="KW-1003">Cell membrane</keyword>
<evidence type="ECO:0000256" key="2">
    <source>
        <dbReference type="SAM" id="MobiDB-lite"/>
    </source>
</evidence>
<dbReference type="InterPro" id="IPR002994">
    <property type="entry name" value="Surf1/Shy1"/>
</dbReference>
<dbReference type="AlphaFoldDB" id="A0A2S6ITY6"/>
<feature type="region of interest" description="Disordered" evidence="2">
    <location>
        <begin position="233"/>
        <end position="272"/>
    </location>
</feature>
<reference evidence="3 4" key="1">
    <citation type="submission" date="2018-02" db="EMBL/GenBank/DDBJ databases">
        <title>Genomic Encyclopedia of Archaeal and Bacterial Type Strains, Phase II (KMG-II): from individual species to whole genera.</title>
        <authorList>
            <person name="Goeker M."/>
        </authorList>
    </citation>
    <scope>NUCLEOTIDE SEQUENCE [LARGE SCALE GENOMIC DNA]</scope>
    <source>
        <strain evidence="3 4">DSM 22857</strain>
    </source>
</reference>
<evidence type="ECO:0000256" key="1">
    <source>
        <dbReference type="RuleBase" id="RU363076"/>
    </source>
</evidence>
<accession>A0A2S6ITY6</accession>
<sequence>MPPSVARVLLTRRWLLWTALLLVVVAACVALGVWQWQRGNVVVSAPAATRPVAPLADVVGGGDPLTADEVGRRVQVRGEWDPAAELLLPGRSLDGAEGAWVLGLARLPGGTGVPVVRGWLPAGAQAEPASGAVDLVGVVQPPEAQDHAAGSGPLPPGQAWVVSPALLVNQVDYPVVPAYVVASTAAGGLRAVPPPDPGSATRRLDWRNLGYAAQWWVFAVFAVAAWRRGLLEELRPPDPGEGHHDPHDPHEQGHDPHDPEDRSDELLEERTR</sequence>
<dbReference type="GO" id="GO:0005886">
    <property type="term" value="C:plasma membrane"/>
    <property type="evidence" value="ECO:0007669"/>
    <property type="project" value="UniProtKB-SubCell"/>
</dbReference>
<feature type="transmembrane region" description="Helical" evidence="1">
    <location>
        <begin position="14"/>
        <end position="34"/>
    </location>
</feature>
<comment type="similarity">
    <text evidence="1">Belongs to the SURF1 family.</text>
</comment>
<name>A0A2S6ITY6_9ACTN</name>
<organism evidence="3 4">
    <name type="scientific">Kineococcus xinjiangensis</name>
    <dbReference type="NCBI Taxonomy" id="512762"/>
    <lineage>
        <taxon>Bacteria</taxon>
        <taxon>Bacillati</taxon>
        <taxon>Actinomycetota</taxon>
        <taxon>Actinomycetes</taxon>
        <taxon>Kineosporiales</taxon>
        <taxon>Kineosporiaceae</taxon>
        <taxon>Kineococcus</taxon>
    </lineage>
</organism>
<keyword evidence="4" id="KW-1185">Reference proteome</keyword>
<dbReference type="OrthoDB" id="9807214at2"/>
<comment type="subcellular location">
    <subcellularLocation>
        <location evidence="1">Cell membrane</location>
        <topology evidence="1">Multi-pass membrane protein</topology>
    </subcellularLocation>
</comment>
<gene>
    <name evidence="3" type="ORF">CLV92_103139</name>
</gene>
<protein>
    <recommendedName>
        <fullName evidence="1">SURF1-like protein</fullName>
    </recommendedName>
</protein>
<proteinExistence type="inferred from homology"/>
<dbReference type="PROSITE" id="PS51257">
    <property type="entry name" value="PROKAR_LIPOPROTEIN"/>
    <property type="match status" value="1"/>
</dbReference>
<dbReference type="EMBL" id="PTJD01000003">
    <property type="protein sequence ID" value="PPK97605.1"/>
    <property type="molecule type" value="Genomic_DNA"/>
</dbReference>
<comment type="caution">
    <text evidence="1">Lacks conserved residue(s) required for the propagation of feature annotation.</text>
</comment>
<dbReference type="CDD" id="cd06662">
    <property type="entry name" value="SURF1"/>
    <property type="match status" value="1"/>
</dbReference>
<keyword evidence="1" id="KW-0472">Membrane</keyword>
<dbReference type="Proteomes" id="UP000239485">
    <property type="component" value="Unassembled WGS sequence"/>
</dbReference>
<dbReference type="Pfam" id="PF02104">
    <property type="entry name" value="SURF1"/>
    <property type="match status" value="1"/>
</dbReference>
<dbReference type="PROSITE" id="PS50895">
    <property type="entry name" value="SURF1"/>
    <property type="match status" value="1"/>
</dbReference>
<dbReference type="RefSeq" id="WP_104431795.1">
    <property type="nucleotide sequence ID" value="NZ_PTJD01000003.1"/>
</dbReference>